<accession>A0A2D2AJW2</accession>
<evidence type="ECO:0000313" key="2">
    <source>
        <dbReference type="EMBL" id="ATQ37491.1"/>
    </source>
</evidence>
<keyword evidence="1" id="KW-1133">Transmembrane helix</keyword>
<reference evidence="2" key="1">
    <citation type="journal article" date="2017" name="Sci. Rep.">
        <title>Keeping it complicated: Mitochondrial genome plasticity across diplonemids.</title>
        <authorList>
            <person name="Valach M."/>
            <person name="Moreira S."/>
            <person name="Hoffmann S."/>
            <person name="Stadler P.F."/>
            <person name="Burger G."/>
        </authorList>
    </citation>
    <scope>NUCLEOTIDE SEQUENCE</scope>
</reference>
<evidence type="ECO:0000256" key="1">
    <source>
        <dbReference type="SAM" id="Phobius"/>
    </source>
</evidence>
<feature type="transmembrane region" description="Helical" evidence="1">
    <location>
        <begin position="137"/>
        <end position="157"/>
    </location>
</feature>
<geneLocation type="mitochondrion" evidence="2"/>
<keyword evidence="1" id="KW-0472">Membrane</keyword>
<dbReference type="EMBL" id="MF436974">
    <property type="protein sequence ID" value="ATQ37491.1"/>
    <property type="molecule type" value="mRNA"/>
</dbReference>
<gene>
    <name evidence="2" type="primary">y2</name>
</gene>
<sequence>MKECMHIITALHGCVLHSYLLHTSVSSMYVYSTSTVLLSAHALEMHIPYRYRVLLDTWGVDCGVGVSVHHVMRSISWGHTVMYSSTVCSTAHHWGYTYHLYDEHALYSTSTSTSTSSGILLLDWYMPSGVCSKDTPLHGFFFFFFSTSSGILLLDWYMPSGVCSIF</sequence>
<organism evidence="2">
    <name type="scientific">Rhynchopus euleeides</name>
    <dbReference type="NCBI Taxonomy" id="630703"/>
    <lineage>
        <taxon>Eukaryota</taxon>
        <taxon>Discoba</taxon>
        <taxon>Euglenozoa</taxon>
        <taxon>Diplonemea</taxon>
        <taxon>Diplonemidae</taxon>
        <taxon>Rhynchopus</taxon>
    </lineage>
</organism>
<dbReference type="AlphaFoldDB" id="A0A2D2AJW2"/>
<keyword evidence="2" id="KW-0496">Mitochondrion</keyword>
<name>A0A2D2AJW2_9EUGL</name>
<keyword evidence="1" id="KW-0812">Transmembrane</keyword>
<proteinExistence type="evidence at transcript level"/>
<protein>
    <submittedName>
        <fullName evidence="2">Uncharacterized protein</fullName>
    </submittedName>
</protein>